<evidence type="ECO:0000259" key="1">
    <source>
        <dbReference type="Pfam" id="PF00078"/>
    </source>
</evidence>
<dbReference type="Pfam" id="PF00078">
    <property type="entry name" value="RVT_1"/>
    <property type="match status" value="1"/>
</dbReference>
<dbReference type="Proteomes" id="UP000694701">
    <property type="component" value="Unplaced"/>
</dbReference>
<organism evidence="2 3">
    <name type="scientific">Cyprinus carpio</name>
    <name type="common">Common carp</name>
    <dbReference type="NCBI Taxonomy" id="7962"/>
    <lineage>
        <taxon>Eukaryota</taxon>
        <taxon>Metazoa</taxon>
        <taxon>Chordata</taxon>
        <taxon>Craniata</taxon>
        <taxon>Vertebrata</taxon>
        <taxon>Euteleostomi</taxon>
        <taxon>Actinopterygii</taxon>
        <taxon>Neopterygii</taxon>
        <taxon>Teleostei</taxon>
        <taxon>Ostariophysi</taxon>
        <taxon>Cypriniformes</taxon>
        <taxon>Cyprinidae</taxon>
        <taxon>Cyprininae</taxon>
        <taxon>Cyprinus</taxon>
    </lineage>
</organism>
<reference evidence="2" key="1">
    <citation type="submission" date="2025-08" db="UniProtKB">
        <authorList>
            <consortium name="Ensembl"/>
        </authorList>
    </citation>
    <scope>IDENTIFICATION</scope>
</reference>
<name>A0A8C2IWN8_CYPCA</name>
<dbReference type="AlphaFoldDB" id="A0A8C2IWN8"/>
<dbReference type="Ensembl" id="ENSCCRT00020093379.1">
    <property type="protein sequence ID" value="ENSCCRP00020085318.1"/>
    <property type="gene ID" value="ENSCCRG00020039327.1"/>
</dbReference>
<proteinExistence type="predicted"/>
<feature type="domain" description="Reverse transcriptase" evidence="1">
    <location>
        <begin position="186"/>
        <end position="391"/>
    </location>
</feature>
<evidence type="ECO:0000313" key="3">
    <source>
        <dbReference type="Proteomes" id="UP000694701"/>
    </source>
</evidence>
<sequence length="405" mass="45258">MKMAGRALEHHYRKLGLTVYKLAFRDHQRSYFKSLKDAQCQFYSNHINKNTGNSKQLFATISHLLEPQQPSSTEVTKERCNSFVNFFRSRANNIRSLMPGSHPPPSPAFNPLFGSLQFLQYFTEDSSSHTDEILQKMKSSSCTLDPIPTVLLKSFIPIVSPIITKLINLSLQTGHVPPSLKTAVLKKPSLDPEVLASYRPISNLTFLSKVLEQTVAFQLQSHLRCNNLFEKFQSGFLSAHSTETALLRVKNDLLMTADAGSPSLLILLDHLHHTVGLSGTALQWFRSYLSGRTEHVMLGGCKSRLSTVTCGVPQILFLGPILFTIYMLPLGHVISRHGLSLHCYADDTQLYIKTAPNPSEAILHITACLEEIKAWMNSNFLQLNSSKTEGLLVGTPHQIRSFPIS</sequence>
<protein>
    <recommendedName>
        <fullName evidence="1">Reverse transcriptase domain-containing protein</fullName>
    </recommendedName>
</protein>
<evidence type="ECO:0000313" key="2">
    <source>
        <dbReference type="Ensembl" id="ENSCCRP00020085318.1"/>
    </source>
</evidence>
<dbReference type="InterPro" id="IPR000477">
    <property type="entry name" value="RT_dom"/>
</dbReference>
<dbReference type="PANTHER" id="PTHR33332">
    <property type="entry name" value="REVERSE TRANSCRIPTASE DOMAIN-CONTAINING PROTEIN"/>
    <property type="match status" value="1"/>
</dbReference>
<accession>A0A8C2IWN8</accession>